<gene>
    <name evidence="1" type="ORF">Pfra01_002786500</name>
</gene>
<name>A0A9W7D967_9STRA</name>
<dbReference type="EMBL" id="BSXT01007524">
    <property type="protein sequence ID" value="GMF63874.1"/>
    <property type="molecule type" value="Genomic_DNA"/>
</dbReference>
<dbReference type="OrthoDB" id="94518at2759"/>
<dbReference type="Proteomes" id="UP001165121">
    <property type="component" value="Unassembled WGS sequence"/>
</dbReference>
<organism evidence="1 2">
    <name type="scientific">Phytophthora fragariaefolia</name>
    <dbReference type="NCBI Taxonomy" id="1490495"/>
    <lineage>
        <taxon>Eukaryota</taxon>
        <taxon>Sar</taxon>
        <taxon>Stramenopiles</taxon>
        <taxon>Oomycota</taxon>
        <taxon>Peronosporomycetes</taxon>
        <taxon>Peronosporales</taxon>
        <taxon>Peronosporaceae</taxon>
        <taxon>Phytophthora</taxon>
    </lineage>
</organism>
<reference evidence="1" key="1">
    <citation type="submission" date="2023-04" db="EMBL/GenBank/DDBJ databases">
        <title>Phytophthora fragariaefolia NBRC 109709.</title>
        <authorList>
            <person name="Ichikawa N."/>
            <person name="Sato H."/>
            <person name="Tonouchi N."/>
        </authorList>
    </citation>
    <scope>NUCLEOTIDE SEQUENCE</scope>
    <source>
        <strain evidence="1">NBRC 109709</strain>
    </source>
</reference>
<evidence type="ECO:0000313" key="2">
    <source>
        <dbReference type="Proteomes" id="UP001165121"/>
    </source>
</evidence>
<proteinExistence type="predicted"/>
<protein>
    <submittedName>
        <fullName evidence="1">Unnamed protein product</fullName>
    </submittedName>
</protein>
<dbReference type="AlphaFoldDB" id="A0A9W7D967"/>
<keyword evidence="2" id="KW-1185">Reference proteome</keyword>
<sequence length="107" mass="12137">MVYLERQMEKHETAIAAAESFKMIAPAWEDVVEWVAQAWGELSAETIANGFKVDLQEGVETDDSQHQVDQIVARLEQLDLLDKRVGEVTEEQDFVDRVVNGIEYADV</sequence>
<evidence type="ECO:0000313" key="1">
    <source>
        <dbReference type="EMBL" id="GMF63874.1"/>
    </source>
</evidence>
<comment type="caution">
    <text evidence="1">The sequence shown here is derived from an EMBL/GenBank/DDBJ whole genome shotgun (WGS) entry which is preliminary data.</text>
</comment>
<accession>A0A9W7D967</accession>